<dbReference type="EMBL" id="JAPQKI010000003">
    <property type="protein sequence ID" value="KAJ5109771.1"/>
    <property type="molecule type" value="Genomic_DNA"/>
</dbReference>
<sequence length="240" mass="26859">MHLKETPKTPTETLLSLDATTCPLQTIQTPTPAKRKYLYFAYGSNLSPTQMAQRCQINPTLSSKPLGIAFLPGWRWLICEAGYANVLPPQGLRVGGQTSPAASKVPQSGAEDGVYGILYEMDVGDERILDVYEGVDWEADCAEGGAVGVDVRPREQGEGDYNKWYLEAAIVRWFDAKDERVSQEKGSVFVLVYVDEERVVVSSPKAEYVPRMNRAIRECVGLSIEERWIEEVLRPFIPRE</sequence>
<dbReference type="AlphaFoldDB" id="A0A9W9KL82"/>
<dbReference type="InterPro" id="IPR036568">
    <property type="entry name" value="GGCT-like_sf"/>
</dbReference>
<reference evidence="5" key="2">
    <citation type="journal article" date="2023" name="IMA Fungus">
        <title>Comparative genomic study of the Penicillium genus elucidates a diverse pangenome and 15 lateral gene transfer events.</title>
        <authorList>
            <person name="Petersen C."/>
            <person name="Sorensen T."/>
            <person name="Nielsen M.R."/>
            <person name="Sondergaard T.E."/>
            <person name="Sorensen J.L."/>
            <person name="Fitzpatrick D.A."/>
            <person name="Frisvad J.C."/>
            <person name="Nielsen K.L."/>
        </authorList>
    </citation>
    <scope>NUCLEOTIDE SEQUENCE</scope>
    <source>
        <strain evidence="5">IBT 30761</strain>
    </source>
</reference>
<dbReference type="InterPro" id="IPR017939">
    <property type="entry name" value="G-Glutamylcylcotransferase"/>
</dbReference>
<evidence type="ECO:0000256" key="3">
    <source>
        <dbReference type="PIRSR" id="PIRSR617939-1"/>
    </source>
</evidence>
<evidence type="ECO:0000256" key="1">
    <source>
        <dbReference type="ARBA" id="ARBA00012346"/>
    </source>
</evidence>
<organism evidence="5 6">
    <name type="scientific">Penicillium argentinense</name>
    <dbReference type="NCBI Taxonomy" id="1131581"/>
    <lineage>
        <taxon>Eukaryota</taxon>
        <taxon>Fungi</taxon>
        <taxon>Dikarya</taxon>
        <taxon>Ascomycota</taxon>
        <taxon>Pezizomycotina</taxon>
        <taxon>Eurotiomycetes</taxon>
        <taxon>Eurotiomycetidae</taxon>
        <taxon>Eurotiales</taxon>
        <taxon>Aspergillaceae</taxon>
        <taxon>Penicillium</taxon>
    </lineage>
</organism>
<dbReference type="SUPFAM" id="SSF110857">
    <property type="entry name" value="Gamma-glutamyl cyclotransferase-like"/>
    <property type="match status" value="1"/>
</dbReference>
<protein>
    <recommendedName>
        <fullName evidence="1">gamma-glutamylcyclotransferase</fullName>
        <ecNumber evidence="1">4.3.2.9</ecNumber>
    </recommendedName>
</protein>
<accession>A0A9W9KL82</accession>
<reference evidence="5" key="1">
    <citation type="submission" date="2022-11" db="EMBL/GenBank/DDBJ databases">
        <authorList>
            <person name="Petersen C."/>
        </authorList>
    </citation>
    <scope>NUCLEOTIDE SEQUENCE</scope>
    <source>
        <strain evidence="5">IBT 30761</strain>
    </source>
</reference>
<dbReference type="EC" id="4.3.2.9" evidence="1"/>
<dbReference type="Proteomes" id="UP001149074">
    <property type="component" value="Unassembled WGS sequence"/>
</dbReference>
<dbReference type="PANTHER" id="PTHR12935">
    <property type="entry name" value="GAMMA-GLUTAMYLCYCLOTRANSFERASE"/>
    <property type="match status" value="1"/>
</dbReference>
<evidence type="ECO:0000256" key="2">
    <source>
        <dbReference type="ARBA" id="ARBA00023239"/>
    </source>
</evidence>
<proteinExistence type="predicted"/>
<dbReference type="PANTHER" id="PTHR12935:SF0">
    <property type="entry name" value="GAMMA-GLUTAMYLCYCLOTRANSFERASE"/>
    <property type="match status" value="1"/>
</dbReference>
<evidence type="ECO:0000313" key="6">
    <source>
        <dbReference type="Proteomes" id="UP001149074"/>
    </source>
</evidence>
<keyword evidence="2" id="KW-0456">Lyase</keyword>
<dbReference type="CDD" id="cd06661">
    <property type="entry name" value="GGCT_like"/>
    <property type="match status" value="1"/>
</dbReference>
<dbReference type="OrthoDB" id="2924818at2759"/>
<feature type="active site" description="Proton acceptor" evidence="3">
    <location>
        <position position="133"/>
    </location>
</feature>
<dbReference type="GeneID" id="81353889"/>
<evidence type="ECO:0000313" key="5">
    <source>
        <dbReference type="EMBL" id="KAJ5109771.1"/>
    </source>
</evidence>
<gene>
    <name evidence="5" type="ORF">N7532_002416</name>
</gene>
<dbReference type="InterPro" id="IPR013024">
    <property type="entry name" value="GGCT-like"/>
</dbReference>
<feature type="binding site" evidence="4">
    <location>
        <begin position="39"/>
        <end position="44"/>
    </location>
    <ligand>
        <name>substrate</name>
    </ligand>
</feature>
<dbReference type="Gene3D" id="3.10.490.10">
    <property type="entry name" value="Gamma-glutamyl cyclotransferase-like"/>
    <property type="match status" value="1"/>
</dbReference>
<evidence type="ECO:0000256" key="4">
    <source>
        <dbReference type="PIRSR" id="PIRSR617939-2"/>
    </source>
</evidence>
<name>A0A9W9KL82_9EURO</name>
<dbReference type="GO" id="GO:0003839">
    <property type="term" value="F:gamma-glutamylcyclotransferase activity"/>
    <property type="evidence" value="ECO:0007669"/>
    <property type="project" value="UniProtKB-EC"/>
</dbReference>
<keyword evidence="6" id="KW-1185">Reference proteome</keyword>
<dbReference type="RefSeq" id="XP_056477882.1">
    <property type="nucleotide sequence ID" value="XM_056614910.1"/>
</dbReference>
<comment type="caution">
    <text evidence="5">The sequence shown here is derived from an EMBL/GenBank/DDBJ whole genome shotgun (WGS) entry which is preliminary data.</text>
</comment>